<dbReference type="GO" id="GO:0034198">
    <property type="term" value="P:cellular response to amino acid starvation"/>
    <property type="evidence" value="ECO:0007669"/>
    <property type="project" value="UniProtKB-ARBA"/>
</dbReference>
<dbReference type="PANTHER" id="PTHR11259:SF2">
    <property type="entry name" value="GH16429P"/>
    <property type="match status" value="1"/>
</dbReference>
<keyword evidence="9" id="KW-0472">Membrane</keyword>
<accession>A0AAN7V756</accession>
<dbReference type="GO" id="GO:1990131">
    <property type="term" value="C:Gtr1-Gtr2 GTPase complex"/>
    <property type="evidence" value="ECO:0007669"/>
    <property type="project" value="TreeGrafter"/>
</dbReference>
<dbReference type="GO" id="GO:0003924">
    <property type="term" value="F:GTPase activity"/>
    <property type="evidence" value="ECO:0007669"/>
    <property type="project" value="TreeGrafter"/>
</dbReference>
<name>A0AAN7V756_9COLE</name>
<evidence type="ECO:0000313" key="13">
    <source>
        <dbReference type="EMBL" id="KAK5640121.1"/>
    </source>
</evidence>
<dbReference type="FunFam" id="3.40.50.300:FF:000226">
    <property type="entry name" value="Ras-related GTP-binding protein D"/>
    <property type="match status" value="1"/>
</dbReference>
<comment type="caution">
    <text evidence="13">The sequence shown here is derived from an EMBL/GenBank/DDBJ whole genome shotgun (WGS) entry which is preliminary data.</text>
</comment>
<dbReference type="Pfam" id="PF04670">
    <property type="entry name" value="Gtr1_RagA"/>
    <property type="match status" value="1"/>
</dbReference>
<evidence type="ECO:0000256" key="7">
    <source>
        <dbReference type="ARBA" id="ARBA00022801"/>
    </source>
</evidence>
<evidence type="ECO:0000256" key="9">
    <source>
        <dbReference type="ARBA" id="ARBA00023136"/>
    </source>
</evidence>
<evidence type="ECO:0000256" key="6">
    <source>
        <dbReference type="ARBA" id="ARBA00022741"/>
    </source>
</evidence>
<keyword evidence="6" id="KW-0547">Nucleotide-binding</keyword>
<dbReference type="Gene3D" id="3.40.50.300">
    <property type="entry name" value="P-loop containing nucleotide triphosphate hydrolases"/>
    <property type="match status" value="1"/>
</dbReference>
<dbReference type="SUPFAM" id="SSF52540">
    <property type="entry name" value="P-loop containing nucleoside triphosphate hydrolases"/>
    <property type="match status" value="1"/>
</dbReference>
<gene>
    <name evidence="13" type="ORF">RI129_010932</name>
</gene>
<evidence type="ECO:0000256" key="8">
    <source>
        <dbReference type="ARBA" id="ARBA00023134"/>
    </source>
</evidence>
<keyword evidence="11" id="KW-0539">Nucleus</keyword>
<evidence type="ECO:0000256" key="2">
    <source>
        <dbReference type="ARBA" id="ARBA00004496"/>
    </source>
</evidence>
<dbReference type="GO" id="GO:0060090">
    <property type="term" value="F:molecular adaptor activity"/>
    <property type="evidence" value="ECO:0007669"/>
    <property type="project" value="UniProtKB-ARBA"/>
</dbReference>
<dbReference type="GO" id="GO:0043200">
    <property type="term" value="P:response to amino acid"/>
    <property type="evidence" value="ECO:0007669"/>
    <property type="project" value="UniProtKB-ARBA"/>
</dbReference>
<sequence length="556" mass="64425">MSTSSSSSFFIFPEDYEESHDDYVAKIRDEEEKIQQYDLERPNKFSAYIEEVKNDADSIFNLPAFAFLKFTHKKIKFTFTPSKITQFVSKRLVFIISLKYRKGYWMVKRDYVPVNYKWRIYKLFYTSGRPSHFRFTDENVVEAIHGMWKILCEWTTKDDKFRRNKCYSSYPDDEEVVPFDGHAGSFPKEFGYGAFDGDHDVTLSTNNEQKPRILLMGLRRSGKSSIQKVVFHKMSPNETLFLESTNKIVKDDINNSSFVQFQIWDFPGQIDFFDSTFDSDMIFGGCGALVFVIDAQDDYMDALNKLNITVTKAYKVNQNIKFEVFIHKVDGLGDDFKMESQRDIHQRANDDLLDAGYDKIHLSFHLTSIYDHSIFEAFSKVVQKLIPQLPALENLLNILNTNSAIEKSFLFDVVSKIYIATDSTPVDMQSYELCCDMIDVVIDVSWIYGYSVRDEQETTAFDEQSSSLIKLNNGTVLYLREVNKFLALVCILREDNFDHKGVIDYNFLCFREAIQQVFELRNKHQTMTNSSGSPIINGKNIIGDGHVNSSFIDETN</sequence>
<dbReference type="GO" id="GO:0005654">
    <property type="term" value="C:nucleoplasm"/>
    <property type="evidence" value="ECO:0007669"/>
    <property type="project" value="UniProtKB-ARBA"/>
</dbReference>
<dbReference type="GO" id="GO:1904263">
    <property type="term" value="P:positive regulation of TORC1 signaling"/>
    <property type="evidence" value="ECO:0007669"/>
    <property type="project" value="UniProtKB-ARBA"/>
</dbReference>
<comment type="similarity">
    <text evidence="4">Belongs to the GTR/RAG GTP-binding protein family.</text>
</comment>
<dbReference type="GO" id="GO:0019003">
    <property type="term" value="F:GDP binding"/>
    <property type="evidence" value="ECO:0007669"/>
    <property type="project" value="UniProtKB-ARBA"/>
</dbReference>
<comment type="subcellular location">
    <subcellularLocation>
        <location evidence="2">Cytoplasm</location>
    </subcellularLocation>
    <subcellularLocation>
        <location evidence="3">Lysosome membrane</location>
    </subcellularLocation>
    <subcellularLocation>
        <location evidence="1">Nucleus</location>
    </subcellularLocation>
</comment>
<dbReference type="AlphaFoldDB" id="A0AAN7V756"/>
<evidence type="ECO:0000256" key="4">
    <source>
        <dbReference type="ARBA" id="ARBA00007756"/>
    </source>
</evidence>
<dbReference type="InterPro" id="IPR027417">
    <property type="entry name" value="P-loop_NTPase"/>
</dbReference>
<keyword evidence="8" id="KW-0342">GTP-binding</keyword>
<organism evidence="13 14">
    <name type="scientific">Pyrocoelia pectoralis</name>
    <dbReference type="NCBI Taxonomy" id="417401"/>
    <lineage>
        <taxon>Eukaryota</taxon>
        <taxon>Metazoa</taxon>
        <taxon>Ecdysozoa</taxon>
        <taxon>Arthropoda</taxon>
        <taxon>Hexapoda</taxon>
        <taxon>Insecta</taxon>
        <taxon>Pterygota</taxon>
        <taxon>Neoptera</taxon>
        <taxon>Endopterygota</taxon>
        <taxon>Coleoptera</taxon>
        <taxon>Polyphaga</taxon>
        <taxon>Elateriformia</taxon>
        <taxon>Elateroidea</taxon>
        <taxon>Lampyridae</taxon>
        <taxon>Lampyrinae</taxon>
        <taxon>Pyrocoelia</taxon>
    </lineage>
</organism>
<evidence type="ECO:0000256" key="11">
    <source>
        <dbReference type="ARBA" id="ARBA00023242"/>
    </source>
</evidence>
<dbReference type="Proteomes" id="UP001329430">
    <property type="component" value="Chromosome 8"/>
</dbReference>
<dbReference type="CDD" id="cd11385">
    <property type="entry name" value="RagC_like"/>
    <property type="match status" value="1"/>
</dbReference>
<dbReference type="GO" id="GO:0019899">
    <property type="term" value="F:enzyme binding"/>
    <property type="evidence" value="ECO:0007669"/>
    <property type="project" value="UniProtKB-ARBA"/>
</dbReference>
<dbReference type="GO" id="GO:0005525">
    <property type="term" value="F:GTP binding"/>
    <property type="evidence" value="ECO:0007669"/>
    <property type="project" value="UniProtKB-KW"/>
</dbReference>
<keyword evidence="7" id="KW-0378">Hydrolase</keyword>
<dbReference type="InterPro" id="IPR006762">
    <property type="entry name" value="Gtr1_RagA"/>
</dbReference>
<keyword evidence="14" id="KW-1185">Reference proteome</keyword>
<dbReference type="PANTHER" id="PTHR11259">
    <property type="entry name" value="RAS-RELATED GTP BINDING RAG/GTR YEAST"/>
    <property type="match status" value="1"/>
</dbReference>
<evidence type="ECO:0000256" key="3">
    <source>
        <dbReference type="ARBA" id="ARBA00004656"/>
    </source>
</evidence>
<dbReference type="GO" id="GO:0046983">
    <property type="term" value="F:protein dimerization activity"/>
    <property type="evidence" value="ECO:0007669"/>
    <property type="project" value="UniProtKB-ARBA"/>
</dbReference>
<protein>
    <submittedName>
        <fullName evidence="13">Uncharacterized protein</fullName>
    </submittedName>
</protein>
<dbReference type="Gene3D" id="3.30.450.190">
    <property type="match status" value="1"/>
</dbReference>
<proteinExistence type="inferred from homology"/>
<keyword evidence="10" id="KW-0458">Lysosome</keyword>
<dbReference type="InterPro" id="IPR039400">
    <property type="entry name" value="RagC/D"/>
</dbReference>
<evidence type="ECO:0000256" key="10">
    <source>
        <dbReference type="ARBA" id="ARBA00023228"/>
    </source>
</evidence>
<dbReference type="EMBL" id="JAVRBK010000008">
    <property type="protein sequence ID" value="KAK5640121.1"/>
    <property type="molecule type" value="Genomic_DNA"/>
</dbReference>
<dbReference type="GO" id="GO:0005765">
    <property type="term" value="C:lysosomal membrane"/>
    <property type="evidence" value="ECO:0007669"/>
    <property type="project" value="UniProtKB-SubCell"/>
</dbReference>
<evidence type="ECO:0000256" key="1">
    <source>
        <dbReference type="ARBA" id="ARBA00004123"/>
    </source>
</evidence>
<evidence type="ECO:0000313" key="14">
    <source>
        <dbReference type="Proteomes" id="UP001329430"/>
    </source>
</evidence>
<evidence type="ECO:0000256" key="12">
    <source>
        <dbReference type="ARBA" id="ARBA00049117"/>
    </source>
</evidence>
<reference evidence="13 14" key="1">
    <citation type="journal article" date="2024" name="Insects">
        <title>An Improved Chromosome-Level Genome Assembly of the Firefly Pyrocoelia pectoralis.</title>
        <authorList>
            <person name="Fu X."/>
            <person name="Meyer-Rochow V.B."/>
            <person name="Ballantyne L."/>
            <person name="Zhu X."/>
        </authorList>
    </citation>
    <scope>NUCLEOTIDE SEQUENCE [LARGE SCALE GENOMIC DNA]</scope>
    <source>
        <strain evidence="13">XCY_ONT2</strain>
    </source>
</reference>
<dbReference type="GO" id="GO:0010507">
    <property type="term" value="P:negative regulation of autophagy"/>
    <property type="evidence" value="ECO:0007669"/>
    <property type="project" value="TreeGrafter"/>
</dbReference>
<evidence type="ECO:0000256" key="5">
    <source>
        <dbReference type="ARBA" id="ARBA00022490"/>
    </source>
</evidence>
<dbReference type="GO" id="GO:0005829">
    <property type="term" value="C:cytosol"/>
    <property type="evidence" value="ECO:0007669"/>
    <property type="project" value="UniProtKB-ARBA"/>
</dbReference>
<dbReference type="FunFam" id="3.30.450.190:FF:000001">
    <property type="entry name" value="Ras-related GTP-binding protein C"/>
    <property type="match status" value="1"/>
</dbReference>
<keyword evidence="5" id="KW-0963">Cytoplasm</keyword>
<comment type="catalytic activity">
    <reaction evidence="12">
        <text>GTP + H2O = GDP + phosphate + H(+)</text>
        <dbReference type="Rhea" id="RHEA:19669"/>
        <dbReference type="ChEBI" id="CHEBI:15377"/>
        <dbReference type="ChEBI" id="CHEBI:15378"/>
        <dbReference type="ChEBI" id="CHEBI:37565"/>
        <dbReference type="ChEBI" id="CHEBI:43474"/>
        <dbReference type="ChEBI" id="CHEBI:58189"/>
    </reaction>
    <physiologicalReaction direction="left-to-right" evidence="12">
        <dbReference type="Rhea" id="RHEA:19670"/>
    </physiologicalReaction>
</comment>